<dbReference type="SUPFAM" id="SSF81383">
    <property type="entry name" value="F-box domain"/>
    <property type="match status" value="1"/>
</dbReference>
<dbReference type="GO" id="GO:0019005">
    <property type="term" value="C:SCF ubiquitin ligase complex"/>
    <property type="evidence" value="ECO:0007669"/>
    <property type="project" value="TreeGrafter"/>
</dbReference>
<sequence>MEGLPAEMVVEVLGWVHARDLAGSVPLVCQQWRQLCRQSSLWRLAFLRTWPPPLFHLRPCVSARPPAPAPTTSSSATARPTAGKTIRNNDNIAWKSLCVVEALRSALNVAEHRLFVEDSDGEEEEDQEKEKRNTSEPSPEAEDDEQAFTKKLFDKRTDGEEEDEDEEEHWEKRTTPAVTKKRAAPELDRNKPNQKKAKVVMGEESVAVADTKKKTNDSGDTARPRAFARLLDQERIAAVRNAAERVEEILKPLDHVSYMRQETRFFLETLAETCRRQASVGKGAEARENAHHLFSLLCDHALYSHINVDVGSDTEECFHQVSVLIYSLTTGLPLHINFTHEVDGSGFLSCGLKWERIEGDDFRGENWFSYQDPGLLNALVTYLFGEANVGLISHRDLQAFLQAVLVAHPTVTTFFRLW</sequence>
<reference evidence="3 4" key="1">
    <citation type="journal article" date="2013" name="Genome Biol.">
        <title>Genome of Acanthamoeba castellanii highlights extensive lateral gene transfer and early evolution of tyrosine kinase signaling.</title>
        <authorList>
            <person name="Clarke M."/>
            <person name="Lohan A.J."/>
            <person name="Liu B."/>
            <person name="Lagkouvardos I."/>
            <person name="Roy S."/>
            <person name="Zafar N."/>
            <person name="Bertelli C."/>
            <person name="Schilde C."/>
            <person name="Kianianmomeni A."/>
            <person name="Burglin T.R."/>
            <person name="Frech C."/>
            <person name="Turcotte B."/>
            <person name="Kopec K.O."/>
            <person name="Synnott J.M."/>
            <person name="Choo C."/>
            <person name="Paponov I."/>
            <person name="Finkler A."/>
            <person name="Soon Heng Tan C."/>
            <person name="Hutchins A.P."/>
            <person name="Weinmeier T."/>
            <person name="Rattei T."/>
            <person name="Chu J.S."/>
            <person name="Gimenez G."/>
            <person name="Irimia M."/>
            <person name="Rigden D.J."/>
            <person name="Fitzpatrick D.A."/>
            <person name="Lorenzo-Morales J."/>
            <person name="Bateman A."/>
            <person name="Chiu C.H."/>
            <person name="Tang P."/>
            <person name="Hegemann P."/>
            <person name="Fromm H."/>
            <person name="Raoult D."/>
            <person name="Greub G."/>
            <person name="Miranda-Saavedra D."/>
            <person name="Chen N."/>
            <person name="Nash P."/>
            <person name="Ginger M.L."/>
            <person name="Horn M."/>
            <person name="Schaap P."/>
            <person name="Caler L."/>
            <person name="Loftus B."/>
        </authorList>
    </citation>
    <scope>NUCLEOTIDE SEQUENCE [LARGE SCALE GENOMIC DNA]</scope>
    <source>
        <strain evidence="3 4">Neff</strain>
    </source>
</reference>
<dbReference type="PROSITE" id="PS50181">
    <property type="entry name" value="FBOX"/>
    <property type="match status" value="1"/>
</dbReference>
<organism evidence="3 4">
    <name type="scientific">Acanthamoeba castellanii (strain ATCC 30010 / Neff)</name>
    <dbReference type="NCBI Taxonomy" id="1257118"/>
    <lineage>
        <taxon>Eukaryota</taxon>
        <taxon>Amoebozoa</taxon>
        <taxon>Discosea</taxon>
        <taxon>Longamoebia</taxon>
        <taxon>Centramoebida</taxon>
        <taxon>Acanthamoebidae</taxon>
        <taxon>Acanthamoeba</taxon>
    </lineage>
</organism>
<evidence type="ECO:0000313" key="4">
    <source>
        <dbReference type="Proteomes" id="UP000011083"/>
    </source>
</evidence>
<evidence type="ECO:0000313" key="3">
    <source>
        <dbReference type="EMBL" id="ELR25650.1"/>
    </source>
</evidence>
<dbReference type="PANTHER" id="PTHR12874:SF9">
    <property type="entry name" value="F-BOX ONLY PROTEIN 48"/>
    <property type="match status" value="1"/>
</dbReference>
<keyword evidence="4" id="KW-1185">Reference proteome</keyword>
<dbReference type="GeneID" id="14926716"/>
<dbReference type="RefSeq" id="XP_004358083.1">
    <property type="nucleotide sequence ID" value="XM_004358026.1"/>
</dbReference>
<dbReference type="Pfam" id="PF12937">
    <property type="entry name" value="F-box-like"/>
    <property type="match status" value="1"/>
</dbReference>
<feature type="region of interest" description="Disordered" evidence="1">
    <location>
        <begin position="64"/>
        <end position="84"/>
    </location>
</feature>
<dbReference type="GO" id="GO:0005737">
    <property type="term" value="C:cytoplasm"/>
    <property type="evidence" value="ECO:0007669"/>
    <property type="project" value="TreeGrafter"/>
</dbReference>
<dbReference type="Gene3D" id="1.20.1280.50">
    <property type="match status" value="1"/>
</dbReference>
<proteinExistence type="predicted"/>
<dbReference type="GO" id="GO:0031146">
    <property type="term" value="P:SCF-dependent proteasomal ubiquitin-dependent protein catabolic process"/>
    <property type="evidence" value="ECO:0007669"/>
    <property type="project" value="TreeGrafter"/>
</dbReference>
<dbReference type="AlphaFoldDB" id="L8HKC5"/>
<evidence type="ECO:0000259" key="2">
    <source>
        <dbReference type="PROSITE" id="PS50181"/>
    </source>
</evidence>
<dbReference type="InterPro" id="IPR036047">
    <property type="entry name" value="F-box-like_dom_sf"/>
</dbReference>
<feature type="compositionally biased region" description="Acidic residues" evidence="1">
    <location>
        <begin position="159"/>
        <end position="168"/>
    </location>
</feature>
<dbReference type="VEuPathDB" id="AmoebaDB:ACA1_119280"/>
<accession>L8HKC5</accession>
<dbReference type="Proteomes" id="UP000011083">
    <property type="component" value="Unassembled WGS sequence"/>
</dbReference>
<dbReference type="InterPro" id="IPR001810">
    <property type="entry name" value="F-box_dom"/>
</dbReference>
<feature type="region of interest" description="Disordered" evidence="1">
    <location>
        <begin position="115"/>
        <end position="204"/>
    </location>
</feature>
<feature type="compositionally biased region" description="Basic and acidic residues" evidence="1">
    <location>
        <begin position="147"/>
        <end position="158"/>
    </location>
</feature>
<dbReference type="PANTHER" id="PTHR12874">
    <property type="entry name" value="F-BOX ONLY PROTEIN 48-RELATED"/>
    <property type="match status" value="1"/>
</dbReference>
<feature type="compositionally biased region" description="Low complexity" evidence="1">
    <location>
        <begin position="70"/>
        <end position="82"/>
    </location>
</feature>
<feature type="compositionally biased region" description="Acidic residues" evidence="1">
    <location>
        <begin position="117"/>
        <end position="127"/>
    </location>
</feature>
<dbReference type="EMBL" id="KB007797">
    <property type="protein sequence ID" value="ELR25650.1"/>
    <property type="molecule type" value="Genomic_DNA"/>
</dbReference>
<dbReference type="KEGG" id="acan:ACA1_119280"/>
<name>L8HKC5_ACACF</name>
<protein>
    <recommendedName>
        <fullName evidence="2">F-box domain-containing protein</fullName>
    </recommendedName>
</protein>
<feature type="domain" description="F-box" evidence="2">
    <location>
        <begin position="1"/>
        <end position="45"/>
    </location>
</feature>
<gene>
    <name evidence="3" type="ORF">ACA1_119280</name>
</gene>
<evidence type="ECO:0000256" key="1">
    <source>
        <dbReference type="SAM" id="MobiDB-lite"/>
    </source>
</evidence>